<organism evidence="10 11">
    <name type="scientific">Vibrio ostreicida</name>
    <dbReference type="NCBI Taxonomy" id="526588"/>
    <lineage>
        <taxon>Bacteria</taxon>
        <taxon>Pseudomonadati</taxon>
        <taxon>Pseudomonadota</taxon>
        <taxon>Gammaproteobacteria</taxon>
        <taxon>Vibrionales</taxon>
        <taxon>Vibrionaceae</taxon>
        <taxon>Vibrio</taxon>
    </lineage>
</organism>
<keyword evidence="5 7" id="KW-0472">Membrane</keyword>
<evidence type="ECO:0000256" key="5">
    <source>
        <dbReference type="ARBA" id="ARBA00023136"/>
    </source>
</evidence>
<feature type="transmembrane region" description="Helical" evidence="7">
    <location>
        <begin position="41"/>
        <end position="60"/>
    </location>
</feature>
<feature type="compositionally biased region" description="Polar residues" evidence="6">
    <location>
        <begin position="1"/>
        <end position="11"/>
    </location>
</feature>
<feature type="region of interest" description="Disordered" evidence="6">
    <location>
        <begin position="1"/>
        <end position="24"/>
    </location>
</feature>
<dbReference type="EMBL" id="JAUFQC010000001">
    <property type="protein sequence ID" value="MDN3608457.1"/>
    <property type="molecule type" value="Genomic_DNA"/>
</dbReference>
<keyword evidence="2" id="KW-1003">Cell membrane</keyword>
<comment type="caution">
    <text evidence="10">The sequence shown here is derived from an EMBL/GenBank/DDBJ whole genome shotgun (WGS) entry which is preliminary data.</text>
</comment>
<proteinExistence type="predicted"/>
<dbReference type="Pfam" id="PF02706">
    <property type="entry name" value="Wzz"/>
    <property type="match status" value="1"/>
</dbReference>
<comment type="subcellular location">
    <subcellularLocation>
        <location evidence="1">Cell membrane</location>
        <topology evidence="1">Multi-pass membrane protein</topology>
    </subcellularLocation>
</comment>
<dbReference type="InterPro" id="IPR050445">
    <property type="entry name" value="Bact_polysacc_biosynth/exp"/>
</dbReference>
<feature type="domain" description="Polysaccharide chain length determinant N-terminal" evidence="8">
    <location>
        <begin position="25"/>
        <end position="105"/>
    </location>
</feature>
<evidence type="ECO:0000259" key="8">
    <source>
        <dbReference type="Pfam" id="PF02706"/>
    </source>
</evidence>
<keyword evidence="4 7" id="KW-1133">Transmembrane helix</keyword>
<evidence type="ECO:0000256" key="3">
    <source>
        <dbReference type="ARBA" id="ARBA00022692"/>
    </source>
</evidence>
<name>A0ABT8BNW6_9VIBR</name>
<evidence type="ECO:0000313" key="11">
    <source>
        <dbReference type="Proteomes" id="UP001238540"/>
    </source>
</evidence>
<dbReference type="PANTHER" id="PTHR32309:SF13">
    <property type="entry name" value="FERRIC ENTEROBACTIN TRANSPORT PROTEIN FEPE"/>
    <property type="match status" value="1"/>
</dbReference>
<dbReference type="Proteomes" id="UP001238540">
    <property type="component" value="Unassembled WGS sequence"/>
</dbReference>
<feature type="transmembrane region" description="Helical" evidence="7">
    <location>
        <begin position="354"/>
        <end position="378"/>
    </location>
</feature>
<accession>A0ABT8BNW6</accession>
<dbReference type="Pfam" id="PF13807">
    <property type="entry name" value="GNVR"/>
    <property type="match status" value="1"/>
</dbReference>
<evidence type="ECO:0000313" key="10">
    <source>
        <dbReference type="EMBL" id="MDN3608457.1"/>
    </source>
</evidence>
<evidence type="ECO:0000256" key="7">
    <source>
        <dbReference type="SAM" id="Phobius"/>
    </source>
</evidence>
<evidence type="ECO:0000256" key="6">
    <source>
        <dbReference type="SAM" id="MobiDB-lite"/>
    </source>
</evidence>
<dbReference type="RefSeq" id="WP_170883286.1">
    <property type="nucleotide sequence ID" value="NZ_JABEYA020000016.1"/>
</dbReference>
<dbReference type="PANTHER" id="PTHR32309">
    <property type="entry name" value="TYROSINE-PROTEIN KINASE"/>
    <property type="match status" value="1"/>
</dbReference>
<dbReference type="Gene3D" id="3.30.1890.10">
    <property type="entry name" value="FepE-like"/>
    <property type="match status" value="1"/>
</dbReference>
<gene>
    <name evidence="10" type="ORF">QWZ16_01530</name>
</gene>
<dbReference type="Gene3D" id="1.10.287.210">
    <property type="match status" value="1"/>
</dbReference>
<dbReference type="InterPro" id="IPR003856">
    <property type="entry name" value="LPS_length_determ_N"/>
</dbReference>
<reference evidence="11" key="1">
    <citation type="journal article" date="2019" name="Int. J. Syst. Evol. Microbiol.">
        <title>The Global Catalogue of Microorganisms (GCM) 10K type strain sequencing project: providing services to taxonomists for standard genome sequencing and annotation.</title>
        <authorList>
            <consortium name="The Broad Institute Genomics Platform"/>
            <consortium name="The Broad Institute Genome Sequencing Center for Infectious Disease"/>
            <person name="Wu L."/>
            <person name="Ma J."/>
        </authorList>
    </citation>
    <scope>NUCLEOTIDE SEQUENCE [LARGE SCALE GENOMIC DNA]</scope>
    <source>
        <strain evidence="11">CECT 7398</strain>
    </source>
</reference>
<evidence type="ECO:0000256" key="2">
    <source>
        <dbReference type="ARBA" id="ARBA00022475"/>
    </source>
</evidence>
<keyword evidence="3 7" id="KW-0812">Transmembrane</keyword>
<evidence type="ECO:0000256" key="4">
    <source>
        <dbReference type="ARBA" id="ARBA00022989"/>
    </source>
</evidence>
<keyword evidence="11" id="KW-1185">Reference proteome</keyword>
<feature type="domain" description="Tyrosine-protein kinase G-rich" evidence="9">
    <location>
        <begin position="313"/>
        <end position="374"/>
    </location>
</feature>
<dbReference type="SUPFAM" id="SSF160355">
    <property type="entry name" value="Bacterial polysaccharide co-polymerase-like"/>
    <property type="match status" value="1"/>
</dbReference>
<sequence length="383" mass="44012">MSEKNQNSTTEHYVPPSPESHSRHDEIDLREVVKALWNGKLTISIITFVFFLVALFYSLNAQEWWSSQAKVGQAQEQDLAAYRQQVKQYQPIFDIYQDDGSVLVNEELDDLIDPKVLFKRFMGAFNSSNNKRVFLDSSDEFKKFKEKLNEDLAPEELEIARRALYSGWFTKISASAERVVKETEKNAVPYDIAFQSTSRESSFLLLKQYIDVIKHKAHQDALNNLDAIVSSKKNELSQQKQILMNQAKHRLMDEVDKAEYALGIAEAASITEPIQLNSRKELFDISFGAKALAAKIQALKSVKNLNVIEPRIQEINAKLMMLESLKINRKIEFQTFRFIENIEPPITRDRPKRALIVVLGTLLGVMLSFAIVLMLYAFRKEKL</sequence>
<protein>
    <submittedName>
        <fullName evidence="10">Wzz/FepE/Etk N-terminal domain-containing protein</fullName>
    </submittedName>
</protein>
<evidence type="ECO:0000259" key="9">
    <source>
        <dbReference type="Pfam" id="PF13807"/>
    </source>
</evidence>
<evidence type="ECO:0000256" key="1">
    <source>
        <dbReference type="ARBA" id="ARBA00004651"/>
    </source>
</evidence>
<dbReference type="InterPro" id="IPR032807">
    <property type="entry name" value="GNVR"/>
</dbReference>